<reference evidence="7" key="1">
    <citation type="journal article" date="2015" name="PLoS Genet.">
        <title>Genome Sequence and Transcriptome Analyses of Chrysochromulina tobin: Metabolic Tools for Enhanced Algal Fitness in the Prominent Order Prymnesiales (Haptophyceae).</title>
        <authorList>
            <person name="Hovde B.T."/>
            <person name="Deodato C.R."/>
            <person name="Hunsperger H.M."/>
            <person name="Ryken S.A."/>
            <person name="Yost W."/>
            <person name="Jha R.K."/>
            <person name="Patterson J."/>
            <person name="Monnat R.J. Jr."/>
            <person name="Barlow S.B."/>
            <person name="Starkenburg S.R."/>
            <person name="Cattolico R.A."/>
        </authorList>
    </citation>
    <scope>NUCLEOTIDE SEQUENCE</scope>
    <source>
        <strain evidence="7">CCMP291</strain>
    </source>
</reference>
<dbReference type="Pfam" id="PF00673">
    <property type="entry name" value="Ribosomal_L5_C"/>
    <property type="match status" value="1"/>
</dbReference>
<dbReference type="EMBL" id="JWZX01002358">
    <property type="protein sequence ID" value="KOO29787.1"/>
    <property type="molecule type" value="Genomic_DNA"/>
</dbReference>
<dbReference type="OrthoDB" id="415221at2759"/>
<evidence type="ECO:0000313" key="7">
    <source>
        <dbReference type="Proteomes" id="UP000037460"/>
    </source>
</evidence>
<dbReference type="PIRSF" id="PIRSF002161">
    <property type="entry name" value="Ribosomal_L5"/>
    <property type="match status" value="1"/>
</dbReference>
<dbReference type="SUPFAM" id="SSF55282">
    <property type="entry name" value="RL5-like"/>
    <property type="match status" value="1"/>
</dbReference>
<dbReference type="GO" id="GO:0005840">
    <property type="term" value="C:ribosome"/>
    <property type="evidence" value="ECO:0007669"/>
    <property type="project" value="UniProtKB-KW"/>
</dbReference>
<dbReference type="GO" id="GO:0003735">
    <property type="term" value="F:structural constituent of ribosome"/>
    <property type="evidence" value="ECO:0007669"/>
    <property type="project" value="InterPro"/>
</dbReference>
<evidence type="ECO:0000259" key="5">
    <source>
        <dbReference type="Pfam" id="PF00673"/>
    </source>
</evidence>
<gene>
    <name evidence="6" type="ORF">Ctob_009765</name>
</gene>
<keyword evidence="3 4" id="KW-0687">Ribonucleoprotein</keyword>
<dbReference type="GO" id="GO:1990904">
    <property type="term" value="C:ribonucleoprotein complex"/>
    <property type="evidence" value="ECO:0007669"/>
    <property type="project" value="UniProtKB-KW"/>
</dbReference>
<comment type="similarity">
    <text evidence="1 4">Belongs to the universal ribosomal protein uL5 family.</text>
</comment>
<evidence type="ECO:0000313" key="6">
    <source>
        <dbReference type="EMBL" id="KOO29787.1"/>
    </source>
</evidence>
<evidence type="ECO:0000256" key="4">
    <source>
        <dbReference type="RuleBase" id="RU003930"/>
    </source>
</evidence>
<sequence length="210" mass="22985">MSSRYRLFYDTVVRQDLLSKMAYKNVHEIPKVTQIAISGATRAQLGKGLDNPVASAFFLELITGQQAKFTRIKRGNARYKAREGFLEGSKVTLHGSQMYDFMDRLITIVLPRTTDFGGLKTSSFDGKGNYALGIKDVNTFLEVEAQHGNMLNFQLNSARGIGIYVSTSCATDEEAKVLLSALRFPFEPPKARKPAAVAVVPAGGTPEATS</sequence>
<keyword evidence="7" id="KW-1185">Reference proteome</keyword>
<dbReference type="InterPro" id="IPR022803">
    <property type="entry name" value="Ribosomal_uL5_dom_sf"/>
</dbReference>
<proteinExistence type="inferred from homology"/>
<dbReference type="InterPro" id="IPR031309">
    <property type="entry name" value="Ribosomal_uL5_C"/>
</dbReference>
<dbReference type="Gene3D" id="3.30.1440.10">
    <property type="match status" value="1"/>
</dbReference>
<dbReference type="AlphaFoldDB" id="A0A0M0JTV6"/>
<evidence type="ECO:0000256" key="2">
    <source>
        <dbReference type="ARBA" id="ARBA00022980"/>
    </source>
</evidence>
<dbReference type="PANTHER" id="PTHR11994">
    <property type="entry name" value="60S RIBOSOMAL PROTEIN L11-RELATED"/>
    <property type="match status" value="1"/>
</dbReference>
<evidence type="ECO:0000256" key="3">
    <source>
        <dbReference type="ARBA" id="ARBA00023274"/>
    </source>
</evidence>
<dbReference type="InterPro" id="IPR002132">
    <property type="entry name" value="Ribosomal_uL5"/>
</dbReference>
<keyword evidence="2 4" id="KW-0689">Ribosomal protein</keyword>
<dbReference type="Proteomes" id="UP000037460">
    <property type="component" value="Unassembled WGS sequence"/>
</dbReference>
<comment type="caution">
    <text evidence="6">The sequence shown here is derived from an EMBL/GenBank/DDBJ whole genome shotgun (WGS) entry which is preliminary data.</text>
</comment>
<organism evidence="6 7">
    <name type="scientific">Chrysochromulina tobinii</name>
    <dbReference type="NCBI Taxonomy" id="1460289"/>
    <lineage>
        <taxon>Eukaryota</taxon>
        <taxon>Haptista</taxon>
        <taxon>Haptophyta</taxon>
        <taxon>Prymnesiophyceae</taxon>
        <taxon>Prymnesiales</taxon>
        <taxon>Chrysochromulinaceae</taxon>
        <taxon>Chrysochromulina</taxon>
    </lineage>
</organism>
<name>A0A0M0JTV6_9EUKA</name>
<dbReference type="GO" id="GO:0006412">
    <property type="term" value="P:translation"/>
    <property type="evidence" value="ECO:0007669"/>
    <property type="project" value="InterPro"/>
</dbReference>
<protein>
    <submittedName>
        <fullName evidence="6">50s ribosomal protein l5</fullName>
    </submittedName>
</protein>
<feature type="domain" description="Large ribosomal subunit protein uL5 C-terminal" evidence="5">
    <location>
        <begin position="88"/>
        <end position="186"/>
    </location>
</feature>
<evidence type="ECO:0000256" key="1">
    <source>
        <dbReference type="ARBA" id="ARBA00008553"/>
    </source>
</evidence>
<accession>A0A0M0JTV6</accession>